<dbReference type="AlphaFoldDB" id="A0A9D6LNR2"/>
<evidence type="ECO:0000313" key="1">
    <source>
        <dbReference type="EMBL" id="MBI3627720.1"/>
    </source>
</evidence>
<protein>
    <submittedName>
        <fullName evidence="1">Uncharacterized protein</fullName>
    </submittedName>
</protein>
<comment type="caution">
    <text evidence="1">The sequence shown here is derived from an EMBL/GenBank/DDBJ whole genome shotgun (WGS) entry which is preliminary data.</text>
</comment>
<sequence length="152" mass="17084">MSSLREVLAYKTSKSYQGKWSSANEKSSGARAPKDRRSGTAHFFFFGGGWRTCRPFAETRTSSGRLTNRLSRLHRWGSKDQSRPGNSRLDFMSLRLPVGMFTSILDVHFTPYETIYGVGQNFLALGNKAEVWAVMVASRGEPRISVERKLAS</sequence>
<evidence type="ECO:0000313" key="2">
    <source>
        <dbReference type="Proteomes" id="UP000808388"/>
    </source>
</evidence>
<proteinExistence type="predicted"/>
<name>A0A9D6LNR2_9BACT</name>
<dbReference type="EMBL" id="JACQCQ010000012">
    <property type="protein sequence ID" value="MBI3627720.1"/>
    <property type="molecule type" value="Genomic_DNA"/>
</dbReference>
<dbReference type="Proteomes" id="UP000808388">
    <property type="component" value="Unassembled WGS sequence"/>
</dbReference>
<gene>
    <name evidence="1" type="ORF">HY220_03200</name>
</gene>
<reference evidence="1" key="1">
    <citation type="submission" date="2020-07" db="EMBL/GenBank/DDBJ databases">
        <title>Huge and variable diversity of episymbiotic CPR bacteria and DPANN archaea in groundwater ecosystems.</title>
        <authorList>
            <person name="He C.Y."/>
            <person name="Keren R."/>
            <person name="Whittaker M."/>
            <person name="Farag I.F."/>
            <person name="Doudna J."/>
            <person name="Cate J.H.D."/>
            <person name="Banfield J.F."/>
        </authorList>
    </citation>
    <scope>NUCLEOTIDE SEQUENCE</scope>
    <source>
        <strain evidence="1">NC_groundwater_972_Pr1_S-0.2um_49_27</strain>
    </source>
</reference>
<organism evidence="1 2">
    <name type="scientific">Candidatus Sungiibacteriota bacterium</name>
    <dbReference type="NCBI Taxonomy" id="2750080"/>
    <lineage>
        <taxon>Bacteria</taxon>
        <taxon>Candidatus Sungiibacteriota</taxon>
    </lineage>
</organism>
<accession>A0A9D6LNR2</accession>